<protein>
    <submittedName>
        <fullName evidence="1">Uncharacterized protein</fullName>
    </submittedName>
</protein>
<proteinExistence type="predicted"/>
<evidence type="ECO:0000313" key="1">
    <source>
        <dbReference type="EMBL" id="JAH86336.1"/>
    </source>
</evidence>
<dbReference type="AlphaFoldDB" id="A0A0E9W7R8"/>
<reference evidence="1" key="1">
    <citation type="submission" date="2014-11" db="EMBL/GenBank/DDBJ databases">
        <authorList>
            <person name="Amaro Gonzalez C."/>
        </authorList>
    </citation>
    <scope>NUCLEOTIDE SEQUENCE</scope>
</reference>
<reference evidence="1" key="2">
    <citation type="journal article" date="2015" name="Fish Shellfish Immunol.">
        <title>Early steps in the European eel (Anguilla anguilla)-Vibrio vulnificus interaction in the gills: Role of the RtxA13 toxin.</title>
        <authorList>
            <person name="Callol A."/>
            <person name="Pajuelo D."/>
            <person name="Ebbesson L."/>
            <person name="Teles M."/>
            <person name="MacKenzie S."/>
            <person name="Amaro C."/>
        </authorList>
    </citation>
    <scope>NUCLEOTIDE SEQUENCE</scope>
</reference>
<sequence>MVFFYISETRPDFYIKTGFWEGRSLILASFLGNWGVYFYPISPW</sequence>
<dbReference type="EMBL" id="GBXM01022241">
    <property type="protein sequence ID" value="JAH86336.1"/>
    <property type="molecule type" value="Transcribed_RNA"/>
</dbReference>
<accession>A0A0E9W7R8</accession>
<organism evidence="1">
    <name type="scientific">Anguilla anguilla</name>
    <name type="common">European freshwater eel</name>
    <name type="synonym">Muraena anguilla</name>
    <dbReference type="NCBI Taxonomy" id="7936"/>
    <lineage>
        <taxon>Eukaryota</taxon>
        <taxon>Metazoa</taxon>
        <taxon>Chordata</taxon>
        <taxon>Craniata</taxon>
        <taxon>Vertebrata</taxon>
        <taxon>Euteleostomi</taxon>
        <taxon>Actinopterygii</taxon>
        <taxon>Neopterygii</taxon>
        <taxon>Teleostei</taxon>
        <taxon>Anguilliformes</taxon>
        <taxon>Anguillidae</taxon>
        <taxon>Anguilla</taxon>
    </lineage>
</organism>
<name>A0A0E9W7R8_ANGAN</name>